<evidence type="ECO:0008006" key="3">
    <source>
        <dbReference type="Google" id="ProtNLM"/>
    </source>
</evidence>
<dbReference type="AlphaFoldDB" id="A0A523UQB5"/>
<dbReference type="EMBL" id="SOJN01000111">
    <property type="protein sequence ID" value="TET44723.1"/>
    <property type="molecule type" value="Genomic_DNA"/>
</dbReference>
<dbReference type="InterPro" id="IPR011856">
    <property type="entry name" value="tRNA_endonuc-like_dom_sf"/>
</dbReference>
<name>A0A523UQB5_UNCT6</name>
<gene>
    <name evidence="1" type="ORF">E3J62_09525</name>
</gene>
<reference evidence="1 2" key="1">
    <citation type="submission" date="2019-03" db="EMBL/GenBank/DDBJ databases">
        <title>Metabolic potential of uncultured bacteria and archaea associated with petroleum seepage in deep-sea sediments.</title>
        <authorList>
            <person name="Dong X."/>
            <person name="Hubert C."/>
        </authorList>
    </citation>
    <scope>NUCLEOTIDE SEQUENCE [LARGE SCALE GENOMIC DNA]</scope>
    <source>
        <strain evidence="1">E44_bin18</strain>
    </source>
</reference>
<evidence type="ECO:0000313" key="2">
    <source>
        <dbReference type="Proteomes" id="UP000315525"/>
    </source>
</evidence>
<proteinExistence type="predicted"/>
<evidence type="ECO:0000313" key="1">
    <source>
        <dbReference type="EMBL" id="TET44723.1"/>
    </source>
</evidence>
<accession>A0A523UQB5</accession>
<dbReference type="Gene3D" id="3.40.1350.10">
    <property type="match status" value="1"/>
</dbReference>
<organism evidence="1 2">
    <name type="scientific">candidate division TA06 bacterium</name>
    <dbReference type="NCBI Taxonomy" id="2250710"/>
    <lineage>
        <taxon>Bacteria</taxon>
        <taxon>Bacteria division TA06</taxon>
    </lineage>
</organism>
<dbReference type="Proteomes" id="UP000315525">
    <property type="component" value="Unassembled WGS sequence"/>
</dbReference>
<comment type="caution">
    <text evidence="1">The sequence shown here is derived from an EMBL/GenBank/DDBJ whole genome shotgun (WGS) entry which is preliminary data.</text>
</comment>
<sequence length="417" mass="47196">MVVLGKRRHGDPIIIGPDESITKPRRIPFSEKAFEEGWLQDLIEANPEVLPVADIEPVFAPAISVGREVQTNVGPIDNLFISPQGYLTIVETKLWRNPEARRQVAGQIIDYAKEVRRWSFEDLNQRVRTYNKKCGKADISIIDTLRTIEPIEEDEEPTIVDAVSRNIRDGRFLLLVVGDGIRESVEEMAEFLNQTPQLYFTLALVELQVYELQGDNDRSLLVIPQIVARTKEITRAVVEIRGKTEGISVTLPPEPPPTTTGTISQEAFFRTLSENVESDLVAYARKMINDMEDLGSDVVWKKASYVVKISDPSGSGELFTLFWVDRNGIARTFSKWLPNQLERILGLPGSKQIAMNFLDKFAELSPGYEKRNKKKLSLDSSFDLVVPLSELQENHKKLCSIVEYIIKELSELSEKSH</sequence>
<protein>
    <recommendedName>
        <fullName evidence="3">DUF91 domain-containing protein</fullName>
    </recommendedName>
</protein>
<dbReference type="GO" id="GO:0003676">
    <property type="term" value="F:nucleic acid binding"/>
    <property type="evidence" value="ECO:0007669"/>
    <property type="project" value="InterPro"/>
</dbReference>